<name>A0A833RWW2_9HYME</name>
<proteinExistence type="predicted"/>
<keyword evidence="2" id="KW-1185">Reference proteome</keyword>
<reference evidence="1" key="1">
    <citation type="submission" date="2019-11" db="EMBL/GenBank/DDBJ databases">
        <title>The nuclear and mitochondrial genomes of Frieseomelitta varia - a highly eusocial stingless bee (Meliponini) with a permanently sterile worker caste.</title>
        <authorList>
            <person name="Freitas F.C.P."/>
            <person name="Lourenco A.P."/>
            <person name="Nunes F.M.F."/>
            <person name="Paschoal A.R."/>
            <person name="Abreu F.C.P."/>
            <person name="Barbin F.O."/>
            <person name="Bataglia L."/>
            <person name="Cardoso-Junior C.A.M."/>
            <person name="Cervoni M.S."/>
            <person name="Silva S.R."/>
            <person name="Dalarmi F."/>
            <person name="Del Lama M.A."/>
            <person name="Depintor T.S."/>
            <person name="Ferreira K.M."/>
            <person name="Goria P.S."/>
            <person name="Jaskot M.C."/>
            <person name="Lago D.C."/>
            <person name="Luna-Lucena D."/>
            <person name="Moda L.M."/>
            <person name="Nascimento L."/>
            <person name="Pedrino M."/>
            <person name="Rabico F.O."/>
            <person name="Sanches F.C."/>
            <person name="Santos D.E."/>
            <person name="Santos C.G."/>
            <person name="Vieira J."/>
            <person name="Lopes T.F."/>
            <person name="Barchuk A.R."/>
            <person name="Hartfelder K."/>
            <person name="Simoes Z.L.P."/>
            <person name="Bitondi M.M.G."/>
            <person name="Pinheiro D.G."/>
        </authorList>
    </citation>
    <scope>NUCLEOTIDE SEQUENCE</scope>
    <source>
        <strain evidence="1">USP_RPSP 00005682</strain>
        <tissue evidence="1">Whole individual</tissue>
    </source>
</reference>
<comment type="caution">
    <text evidence="1">The sequence shown here is derived from an EMBL/GenBank/DDBJ whole genome shotgun (WGS) entry which is preliminary data.</text>
</comment>
<protein>
    <submittedName>
        <fullName evidence="1">Uncharacterized protein</fullName>
    </submittedName>
</protein>
<accession>A0A833RWW2</accession>
<gene>
    <name evidence="1" type="ORF">E2986_14165</name>
</gene>
<sequence length="115" mass="12769">MANPGDCITCGGFSFYNNFDSANLAKVELVKVPETIEKGNPLHISGNCTFTCFQMDVKQKINHQAEAQLQRMPQTMSSICGQSMIVMEHSFKIITEHGFTLVLSLTLQELLLNSI</sequence>
<dbReference type="Proteomes" id="UP000655588">
    <property type="component" value="Unassembled WGS sequence"/>
</dbReference>
<evidence type="ECO:0000313" key="1">
    <source>
        <dbReference type="EMBL" id="KAF3420755.1"/>
    </source>
</evidence>
<evidence type="ECO:0000313" key="2">
    <source>
        <dbReference type="Proteomes" id="UP000655588"/>
    </source>
</evidence>
<dbReference type="EMBL" id="WNWW01000923">
    <property type="protein sequence ID" value="KAF3420755.1"/>
    <property type="molecule type" value="Genomic_DNA"/>
</dbReference>
<organism evidence="1 2">
    <name type="scientific">Frieseomelitta varia</name>
    <dbReference type="NCBI Taxonomy" id="561572"/>
    <lineage>
        <taxon>Eukaryota</taxon>
        <taxon>Metazoa</taxon>
        <taxon>Ecdysozoa</taxon>
        <taxon>Arthropoda</taxon>
        <taxon>Hexapoda</taxon>
        <taxon>Insecta</taxon>
        <taxon>Pterygota</taxon>
        <taxon>Neoptera</taxon>
        <taxon>Endopterygota</taxon>
        <taxon>Hymenoptera</taxon>
        <taxon>Apocrita</taxon>
        <taxon>Aculeata</taxon>
        <taxon>Apoidea</taxon>
        <taxon>Anthophila</taxon>
        <taxon>Apidae</taxon>
        <taxon>Frieseomelitta</taxon>
    </lineage>
</organism>
<dbReference type="AlphaFoldDB" id="A0A833RWW2"/>